<evidence type="ECO:0000313" key="2">
    <source>
        <dbReference type="EMBL" id="MDE46373.1"/>
    </source>
</evidence>
<dbReference type="SUPFAM" id="SSF48371">
    <property type="entry name" value="ARM repeat"/>
    <property type="match status" value="1"/>
</dbReference>
<proteinExistence type="predicted"/>
<feature type="compositionally biased region" description="Polar residues" evidence="1">
    <location>
        <begin position="27"/>
        <end position="41"/>
    </location>
</feature>
<gene>
    <name evidence="2" type="primary">RRP12</name>
    <name evidence="2" type="ORF">g.10638</name>
</gene>
<feature type="compositionally biased region" description="Basic and acidic residues" evidence="1">
    <location>
        <begin position="50"/>
        <end position="76"/>
    </location>
</feature>
<feature type="compositionally biased region" description="Polar residues" evidence="1">
    <location>
        <begin position="97"/>
        <end position="111"/>
    </location>
</feature>
<feature type="compositionally biased region" description="Low complexity" evidence="1">
    <location>
        <begin position="14"/>
        <end position="26"/>
    </location>
</feature>
<dbReference type="EMBL" id="GGYP01001602">
    <property type="protein sequence ID" value="MDE46373.1"/>
    <property type="molecule type" value="Transcribed_RNA"/>
</dbReference>
<dbReference type="AlphaFoldDB" id="A0A6G1S8V9"/>
<evidence type="ECO:0000256" key="1">
    <source>
        <dbReference type="SAM" id="MobiDB-lite"/>
    </source>
</evidence>
<dbReference type="InterPro" id="IPR016024">
    <property type="entry name" value="ARM-type_fold"/>
</dbReference>
<accession>A0A6G1S8V9</accession>
<feature type="region of interest" description="Disordered" evidence="1">
    <location>
        <begin position="1"/>
        <end position="112"/>
    </location>
</feature>
<reference evidence="2" key="1">
    <citation type="submission" date="2018-10" db="EMBL/GenBank/DDBJ databases">
        <title>Transcriptome assembly of Aceria tosichella (Wheat curl mite) Type 2.</title>
        <authorList>
            <person name="Scully E.D."/>
            <person name="Geib S.M."/>
            <person name="Palmer N.A."/>
            <person name="Gupta A.K."/>
            <person name="Sarath G."/>
            <person name="Tatineni S."/>
        </authorList>
    </citation>
    <scope>NUCLEOTIDE SEQUENCE</scope>
    <source>
        <strain evidence="2">LincolnNE</strain>
    </source>
</reference>
<feature type="compositionally biased region" description="Basic and acidic residues" evidence="1">
    <location>
        <begin position="84"/>
        <end position="96"/>
    </location>
</feature>
<organism evidence="2">
    <name type="scientific">Aceria tosichella</name>
    <name type="common">wheat curl mite</name>
    <dbReference type="NCBI Taxonomy" id="561515"/>
    <lineage>
        <taxon>Eukaryota</taxon>
        <taxon>Metazoa</taxon>
        <taxon>Ecdysozoa</taxon>
        <taxon>Arthropoda</taxon>
        <taxon>Chelicerata</taxon>
        <taxon>Arachnida</taxon>
        <taxon>Acari</taxon>
        <taxon>Acariformes</taxon>
        <taxon>Trombidiformes</taxon>
        <taxon>Prostigmata</taxon>
        <taxon>Eupodina</taxon>
        <taxon>Eriophyoidea</taxon>
        <taxon>Eriophyidae</taxon>
        <taxon>Eriophyinae</taxon>
        <taxon>Aceriini</taxon>
        <taxon>Aceria</taxon>
    </lineage>
</organism>
<sequence>MGKRPAASKATRGVSKAKVKVQSSSSNPKSTKYRSQYNNLSVIAKGGPSKKNDSKDTKSKKGTRPKDAKSRKKFLDELENVDMIVHEDNEESRNDNKPTSTKSNATKSVLSGGSRKTAASFASVWSQCTNASLEEFFQNWDPKLTTHKDALAVIAGLSQIMTNEGTEQSNEQYAKTLFDIISSSETPRDVLTGALLALTFVMRKMPQDVIIQNFDTFYPILKSLMETHHDSKKKTLVKSLLRCFACLTKAHPLGKEAIEGSLRKLINIAIRKQKVQDKIHL</sequence>
<name>A0A6G1S8V9_9ACAR</name>
<protein>
    <submittedName>
        <fullName evidence="2">RRP12-like protein</fullName>
    </submittedName>
</protein>